<reference evidence="2" key="1">
    <citation type="journal article" date="2019" name="Int. J. Syst. Evol. Microbiol.">
        <title>The Global Catalogue of Microorganisms (GCM) 10K type strain sequencing project: providing services to taxonomists for standard genome sequencing and annotation.</title>
        <authorList>
            <consortium name="The Broad Institute Genomics Platform"/>
            <consortium name="The Broad Institute Genome Sequencing Center for Infectious Disease"/>
            <person name="Wu L."/>
            <person name="Ma J."/>
        </authorList>
    </citation>
    <scope>NUCLEOTIDE SEQUENCE [LARGE SCALE GENOMIC DNA]</scope>
    <source>
        <strain evidence="2">CCUG 64793</strain>
    </source>
</reference>
<proteinExistence type="predicted"/>
<evidence type="ECO:0000313" key="2">
    <source>
        <dbReference type="Proteomes" id="UP001597131"/>
    </source>
</evidence>
<comment type="caution">
    <text evidence="1">The sequence shown here is derived from an EMBL/GenBank/DDBJ whole genome shotgun (WGS) entry which is preliminary data.</text>
</comment>
<keyword evidence="2" id="KW-1185">Reference proteome</keyword>
<sequence>MRPLETIIQNFGAAKEGGLTHRKAFLNTKKTDSRSSWYNHRQYA</sequence>
<protein>
    <submittedName>
        <fullName evidence="1">Uncharacterized protein</fullName>
    </submittedName>
</protein>
<organism evidence="1 2">
    <name type="scientific">Salegentibacter chungangensis</name>
    <dbReference type="NCBI Taxonomy" id="1335724"/>
    <lineage>
        <taxon>Bacteria</taxon>
        <taxon>Pseudomonadati</taxon>
        <taxon>Bacteroidota</taxon>
        <taxon>Flavobacteriia</taxon>
        <taxon>Flavobacteriales</taxon>
        <taxon>Flavobacteriaceae</taxon>
        <taxon>Salegentibacter</taxon>
    </lineage>
</organism>
<accession>A0ABW3NT51</accession>
<name>A0ABW3NT51_9FLAO</name>
<evidence type="ECO:0000313" key="1">
    <source>
        <dbReference type="EMBL" id="MFD1095876.1"/>
    </source>
</evidence>
<gene>
    <name evidence="1" type="ORF">ACFQ3Q_08955</name>
</gene>
<dbReference type="RefSeq" id="WP_380744969.1">
    <property type="nucleotide sequence ID" value="NZ_JBHTLI010000001.1"/>
</dbReference>
<dbReference type="Proteomes" id="UP001597131">
    <property type="component" value="Unassembled WGS sequence"/>
</dbReference>
<dbReference type="EMBL" id="JBHTLI010000001">
    <property type="protein sequence ID" value="MFD1095876.1"/>
    <property type="molecule type" value="Genomic_DNA"/>
</dbReference>